<gene>
    <name evidence="13" type="primary">Slc5a6</name>
    <name evidence="13" type="ORF">FJT64_020940</name>
</gene>
<dbReference type="AlphaFoldDB" id="A0A6A4WVC2"/>
<feature type="transmembrane region" description="Helical" evidence="12">
    <location>
        <begin position="12"/>
        <end position="35"/>
    </location>
</feature>
<evidence type="ECO:0000256" key="1">
    <source>
        <dbReference type="ARBA" id="ARBA00004651"/>
    </source>
</evidence>
<protein>
    <submittedName>
        <fullName evidence="13">Sodium-dependent multivitamin transporter</fullName>
    </submittedName>
</protein>
<evidence type="ECO:0000256" key="3">
    <source>
        <dbReference type="ARBA" id="ARBA00022448"/>
    </source>
</evidence>
<dbReference type="Pfam" id="PF00474">
    <property type="entry name" value="SSF"/>
    <property type="match status" value="1"/>
</dbReference>
<dbReference type="Gene3D" id="1.20.1730.10">
    <property type="entry name" value="Sodium/glucose cotransporter"/>
    <property type="match status" value="1"/>
</dbReference>
<keyword evidence="7" id="KW-0915">Sodium</keyword>
<comment type="similarity">
    <text evidence="2 11">Belongs to the sodium:solute symporter (SSF) (TC 2.A.21) family.</text>
</comment>
<evidence type="ECO:0000256" key="12">
    <source>
        <dbReference type="SAM" id="Phobius"/>
    </source>
</evidence>
<keyword evidence="9 12" id="KW-0472">Membrane</keyword>
<keyword evidence="14" id="KW-1185">Reference proteome</keyword>
<evidence type="ECO:0000256" key="8">
    <source>
        <dbReference type="ARBA" id="ARBA00023065"/>
    </source>
</evidence>
<keyword evidence="10" id="KW-0739">Sodium transport</keyword>
<feature type="transmembrane region" description="Helical" evidence="12">
    <location>
        <begin position="193"/>
        <end position="220"/>
    </location>
</feature>
<dbReference type="InterPro" id="IPR038377">
    <property type="entry name" value="Na/Glc_symporter_sf"/>
</dbReference>
<comment type="caution">
    <text evidence="13">The sequence shown here is derived from an EMBL/GenBank/DDBJ whole genome shotgun (WGS) entry which is preliminary data.</text>
</comment>
<evidence type="ECO:0000256" key="11">
    <source>
        <dbReference type="RuleBase" id="RU362091"/>
    </source>
</evidence>
<dbReference type="Proteomes" id="UP000440578">
    <property type="component" value="Unassembled WGS sequence"/>
</dbReference>
<organism evidence="13 14">
    <name type="scientific">Amphibalanus amphitrite</name>
    <name type="common">Striped barnacle</name>
    <name type="synonym">Balanus amphitrite</name>
    <dbReference type="NCBI Taxonomy" id="1232801"/>
    <lineage>
        <taxon>Eukaryota</taxon>
        <taxon>Metazoa</taxon>
        <taxon>Ecdysozoa</taxon>
        <taxon>Arthropoda</taxon>
        <taxon>Crustacea</taxon>
        <taxon>Multicrustacea</taxon>
        <taxon>Cirripedia</taxon>
        <taxon>Thoracica</taxon>
        <taxon>Thoracicalcarea</taxon>
        <taxon>Balanomorpha</taxon>
        <taxon>Balanoidea</taxon>
        <taxon>Balanidae</taxon>
        <taxon>Amphibalaninae</taxon>
        <taxon>Amphibalanus</taxon>
    </lineage>
</organism>
<evidence type="ECO:0000256" key="5">
    <source>
        <dbReference type="ARBA" id="ARBA00022692"/>
    </source>
</evidence>
<feature type="transmembrane region" description="Helical" evidence="12">
    <location>
        <begin position="87"/>
        <end position="109"/>
    </location>
</feature>
<evidence type="ECO:0000256" key="9">
    <source>
        <dbReference type="ARBA" id="ARBA00023136"/>
    </source>
</evidence>
<keyword evidence="6 12" id="KW-1133">Transmembrane helix</keyword>
<name>A0A6A4WVC2_AMPAM</name>
<keyword evidence="5 12" id="KW-0812">Transmembrane</keyword>
<evidence type="ECO:0000256" key="2">
    <source>
        <dbReference type="ARBA" id="ARBA00006434"/>
    </source>
</evidence>
<evidence type="ECO:0000256" key="10">
    <source>
        <dbReference type="ARBA" id="ARBA00023201"/>
    </source>
</evidence>
<dbReference type="OrthoDB" id="6357185at2759"/>
<dbReference type="PROSITE" id="PS50283">
    <property type="entry name" value="NA_SOLUT_SYMP_3"/>
    <property type="match status" value="1"/>
</dbReference>
<sequence>MGMHCLMEGAPSFSVVDYCVFGGTLLLSLLIGIYYACRGQHSNDEMLLGGRNLRVLPVSISVMVSFLSAILILGVPAEMFMNGAELWLIFMTAIVTVPIVAFLYVPIFYACKLTSVYEYINERFASPALHGIVVASSLIQITFYMALALYAPALALSSTTPLTLEMSIIGTAAVGTAYTAFGGMKAVVWADVLQAAIMAAGMVAIIVQGAINVGGFGNIFTISAKQDRLNIFNFNFDLWER</sequence>
<dbReference type="EMBL" id="VIIS01000544">
    <property type="protein sequence ID" value="KAF0307764.1"/>
    <property type="molecule type" value="Genomic_DNA"/>
</dbReference>
<reference evidence="13 14" key="1">
    <citation type="submission" date="2019-07" db="EMBL/GenBank/DDBJ databases">
        <title>Draft genome assembly of a fouling barnacle, Amphibalanus amphitrite (Darwin, 1854): The first reference genome for Thecostraca.</title>
        <authorList>
            <person name="Kim W."/>
        </authorList>
    </citation>
    <scope>NUCLEOTIDE SEQUENCE [LARGE SCALE GENOMIC DNA]</scope>
    <source>
        <strain evidence="13">SNU_AA5</strain>
        <tissue evidence="13">Soma without cirri and trophi</tissue>
    </source>
</reference>
<dbReference type="InterPro" id="IPR051163">
    <property type="entry name" value="Sodium:Solute_Symporter_SSF"/>
</dbReference>
<comment type="subcellular location">
    <subcellularLocation>
        <location evidence="1">Cell membrane</location>
        <topology evidence="1">Multi-pass membrane protein</topology>
    </subcellularLocation>
</comment>
<keyword evidence="3" id="KW-0813">Transport</keyword>
<keyword evidence="8" id="KW-0406">Ion transport</keyword>
<evidence type="ECO:0000313" key="14">
    <source>
        <dbReference type="Proteomes" id="UP000440578"/>
    </source>
</evidence>
<dbReference type="GO" id="GO:0006814">
    <property type="term" value="P:sodium ion transport"/>
    <property type="evidence" value="ECO:0007669"/>
    <property type="project" value="UniProtKB-KW"/>
</dbReference>
<dbReference type="PANTHER" id="PTHR42985">
    <property type="entry name" value="SODIUM-COUPLED MONOCARBOXYLATE TRANSPORTER"/>
    <property type="match status" value="1"/>
</dbReference>
<keyword evidence="4" id="KW-1003">Cell membrane</keyword>
<evidence type="ECO:0000313" key="13">
    <source>
        <dbReference type="EMBL" id="KAF0307764.1"/>
    </source>
</evidence>
<evidence type="ECO:0000256" key="6">
    <source>
        <dbReference type="ARBA" id="ARBA00022989"/>
    </source>
</evidence>
<feature type="transmembrane region" description="Helical" evidence="12">
    <location>
        <begin position="162"/>
        <end position="181"/>
    </location>
</feature>
<feature type="transmembrane region" description="Helical" evidence="12">
    <location>
        <begin position="129"/>
        <end position="150"/>
    </location>
</feature>
<evidence type="ECO:0000256" key="7">
    <source>
        <dbReference type="ARBA" id="ARBA00023053"/>
    </source>
</evidence>
<dbReference type="InterPro" id="IPR001734">
    <property type="entry name" value="Na/solute_symporter"/>
</dbReference>
<accession>A0A6A4WVC2</accession>
<feature type="transmembrane region" description="Helical" evidence="12">
    <location>
        <begin position="55"/>
        <end position="75"/>
    </location>
</feature>
<proteinExistence type="inferred from homology"/>
<dbReference type="GO" id="GO:0005886">
    <property type="term" value="C:plasma membrane"/>
    <property type="evidence" value="ECO:0007669"/>
    <property type="project" value="UniProtKB-SubCell"/>
</dbReference>
<dbReference type="GO" id="GO:0015293">
    <property type="term" value="F:symporter activity"/>
    <property type="evidence" value="ECO:0007669"/>
    <property type="project" value="TreeGrafter"/>
</dbReference>
<evidence type="ECO:0000256" key="4">
    <source>
        <dbReference type="ARBA" id="ARBA00022475"/>
    </source>
</evidence>
<dbReference type="PANTHER" id="PTHR42985:SF40">
    <property type="entry name" value="LD47995P-RELATED"/>
    <property type="match status" value="1"/>
</dbReference>